<evidence type="ECO:0000313" key="2">
    <source>
        <dbReference type="EMBL" id="CAE7432877.1"/>
    </source>
</evidence>
<protein>
    <submittedName>
        <fullName evidence="2">Uncharacterized protein</fullName>
    </submittedName>
</protein>
<dbReference type="EMBL" id="CAJNJA010018847">
    <property type="protein sequence ID" value="CAE7432877.1"/>
    <property type="molecule type" value="Genomic_DNA"/>
</dbReference>
<dbReference type="Proteomes" id="UP000601435">
    <property type="component" value="Unassembled WGS sequence"/>
</dbReference>
<evidence type="ECO:0000256" key="1">
    <source>
        <dbReference type="SAM" id="MobiDB-lite"/>
    </source>
</evidence>
<evidence type="ECO:0000313" key="3">
    <source>
        <dbReference type="Proteomes" id="UP000601435"/>
    </source>
</evidence>
<name>A0A812RBL8_9DINO</name>
<organism evidence="2 3">
    <name type="scientific">Symbiodinium necroappetens</name>
    <dbReference type="NCBI Taxonomy" id="1628268"/>
    <lineage>
        <taxon>Eukaryota</taxon>
        <taxon>Sar</taxon>
        <taxon>Alveolata</taxon>
        <taxon>Dinophyceae</taxon>
        <taxon>Suessiales</taxon>
        <taxon>Symbiodiniaceae</taxon>
        <taxon>Symbiodinium</taxon>
    </lineage>
</organism>
<dbReference type="AlphaFoldDB" id="A0A812RBL8"/>
<dbReference type="OrthoDB" id="2423195at2759"/>
<feature type="region of interest" description="Disordered" evidence="1">
    <location>
        <begin position="52"/>
        <end position="80"/>
    </location>
</feature>
<reference evidence="2" key="1">
    <citation type="submission" date="2021-02" db="EMBL/GenBank/DDBJ databases">
        <authorList>
            <person name="Dougan E. K."/>
            <person name="Rhodes N."/>
            <person name="Thang M."/>
            <person name="Chan C."/>
        </authorList>
    </citation>
    <scope>NUCLEOTIDE SEQUENCE</scope>
</reference>
<gene>
    <name evidence="2" type="ORF">SNEC2469_LOCUS11884</name>
</gene>
<sequence>MARDWQILKELRHCSAEALSEQLHAVVEQSWSLPSPAGRGETERIQLERRWSQHLRHAPSGRSSARDDGAREAQERLRDELEDRVQVEQLPRRTVRDRMLPLVMRSWLPISGMHMMDELKGNPETARTYPLLLRAFEREADLITVSRLPHIAAFQDFFLRQCRGWTMHRAMEMTVGDVIDKEMPETLQPLARSLFKGAQEAWNMVAPKANLNYQCRREIRLTSMPSDPYEVPA</sequence>
<feature type="non-terminal residue" evidence="2">
    <location>
        <position position="233"/>
    </location>
</feature>
<keyword evidence="3" id="KW-1185">Reference proteome</keyword>
<comment type="caution">
    <text evidence="2">The sequence shown here is derived from an EMBL/GenBank/DDBJ whole genome shotgun (WGS) entry which is preliminary data.</text>
</comment>
<accession>A0A812RBL8</accession>
<feature type="compositionally biased region" description="Basic and acidic residues" evidence="1">
    <location>
        <begin position="64"/>
        <end position="80"/>
    </location>
</feature>
<proteinExistence type="predicted"/>